<dbReference type="EMBL" id="PVGH01000115">
    <property type="protein sequence ID" value="PRF53526.1"/>
    <property type="molecule type" value="Genomic_DNA"/>
</dbReference>
<evidence type="ECO:0000256" key="1">
    <source>
        <dbReference type="SAM" id="MobiDB-lite"/>
    </source>
</evidence>
<reference evidence="2 3" key="1">
    <citation type="submission" date="2018-03" db="EMBL/GenBank/DDBJ databases">
        <authorList>
            <person name="Keele B.F."/>
        </authorList>
    </citation>
    <scope>NUCLEOTIDE SEQUENCE [LARGE SCALE GENOMIC DNA]</scope>
    <source>
        <strain evidence="2 3">AU19729</strain>
    </source>
</reference>
<organism evidence="2 3">
    <name type="scientific">Burkholderia multivorans</name>
    <dbReference type="NCBI Taxonomy" id="87883"/>
    <lineage>
        <taxon>Bacteria</taxon>
        <taxon>Pseudomonadati</taxon>
        <taxon>Pseudomonadota</taxon>
        <taxon>Betaproteobacteria</taxon>
        <taxon>Burkholderiales</taxon>
        <taxon>Burkholderiaceae</taxon>
        <taxon>Burkholderia</taxon>
        <taxon>Burkholderia cepacia complex</taxon>
    </lineage>
</organism>
<dbReference type="Proteomes" id="UP000238982">
    <property type="component" value="Unassembled WGS sequence"/>
</dbReference>
<accession>A0A2S9M954</accession>
<name>A0A2S9M954_9BURK</name>
<dbReference type="AlphaFoldDB" id="A0A2S9M954"/>
<evidence type="ECO:0000313" key="2">
    <source>
        <dbReference type="EMBL" id="PRF53526.1"/>
    </source>
</evidence>
<feature type="compositionally biased region" description="Basic and acidic residues" evidence="1">
    <location>
        <begin position="46"/>
        <end position="55"/>
    </location>
</feature>
<proteinExistence type="predicted"/>
<evidence type="ECO:0000313" key="3">
    <source>
        <dbReference type="Proteomes" id="UP000238982"/>
    </source>
</evidence>
<sequence length="65" mass="6730">MGRALGAAPDESDTSGCLVHHQDADGVPFGESGSRVMPGRSIAGRTRFDGERARPVGEAGRPPRA</sequence>
<protein>
    <submittedName>
        <fullName evidence="2">Uncharacterized protein</fullName>
    </submittedName>
</protein>
<feature type="region of interest" description="Disordered" evidence="1">
    <location>
        <begin position="1"/>
        <end position="65"/>
    </location>
</feature>
<comment type="caution">
    <text evidence="2">The sequence shown here is derived from an EMBL/GenBank/DDBJ whole genome shotgun (WGS) entry which is preliminary data.</text>
</comment>
<gene>
    <name evidence="2" type="ORF">C6Q15_30220</name>
</gene>